<comment type="caution">
    <text evidence="7">The sequence shown here is derived from an EMBL/GenBank/DDBJ whole genome shotgun (WGS) entry which is preliminary data.</text>
</comment>
<evidence type="ECO:0000256" key="2">
    <source>
        <dbReference type="ARBA" id="ARBA00022833"/>
    </source>
</evidence>
<gene>
    <name evidence="7" type="ORF">R83534S58_LOCUS633</name>
</gene>
<dbReference type="EMBL" id="CAMXCH010000001">
    <property type="protein sequence ID" value="CAI3932703.1"/>
    <property type="molecule type" value="Genomic_DNA"/>
</dbReference>
<dbReference type="SUPFAM" id="SSF51735">
    <property type="entry name" value="NAD(P)-binding Rossmann-fold domains"/>
    <property type="match status" value="1"/>
</dbReference>
<evidence type="ECO:0000256" key="3">
    <source>
        <dbReference type="ARBA" id="ARBA00023002"/>
    </source>
</evidence>
<evidence type="ECO:0000313" key="8">
    <source>
        <dbReference type="Proteomes" id="UP001154272"/>
    </source>
</evidence>
<dbReference type="InterPro" id="IPR002328">
    <property type="entry name" value="ADH_Zn_CS"/>
</dbReference>
<dbReference type="PANTHER" id="PTHR43880:SF12">
    <property type="entry name" value="ALCOHOL DEHYDROGENASE CLASS-3"/>
    <property type="match status" value="1"/>
</dbReference>
<sequence>MLKTKIALLREMGLPRPYTDSKPIEIVEAELSPPANGELLVKLVAAGLCHSDLSVINANRPRVMPMALGHEASGIVEAVGPNVTRFQPGDHVVMVFIPSCGHCIPCAEGRPALCEPGAAASGKGELLGGTKHIQYKCEEVNHHLGVSAFSTHAIVAQESCVKIDKSVPLETAAVLGCAVLTGVGAVLNSGQLQAGQTCAIIGLGGVGLAALLGALAAGAQTVIAVDISEEKRQFALELGADYAIDPSAPDAIEQVRRLVPGGVDLAVELAGAVPALKFAYDIIKRGGQAVTGGLPHPKAEISFPAVSLAAEEKTLKGSYVGSCVPLRDIPRFASMMVKKKLPVEKLITHRIKLEDINEGFERLANGEGIRQLIIF</sequence>
<protein>
    <submittedName>
        <fullName evidence="7">Zn-dependent alcohol/formaldehyde dehydrogenase (FrmA) (PDB:1A71)</fullName>
    </submittedName>
</protein>
<keyword evidence="4" id="KW-0520">NAD</keyword>
<proteinExistence type="inferred from homology"/>
<feature type="domain" description="Enoyl reductase (ER)" evidence="6">
    <location>
        <begin position="19"/>
        <end position="374"/>
    </location>
</feature>
<evidence type="ECO:0000313" key="7">
    <source>
        <dbReference type="EMBL" id="CAI3932703.1"/>
    </source>
</evidence>
<dbReference type="SUPFAM" id="SSF50129">
    <property type="entry name" value="GroES-like"/>
    <property type="match status" value="2"/>
</dbReference>
<comment type="cofactor">
    <cofactor evidence="5">
        <name>Zn(2+)</name>
        <dbReference type="ChEBI" id="CHEBI:29105"/>
    </cofactor>
</comment>
<dbReference type="Proteomes" id="UP001154272">
    <property type="component" value="Unassembled WGS sequence"/>
</dbReference>
<dbReference type="InterPro" id="IPR020843">
    <property type="entry name" value="ER"/>
</dbReference>
<reference evidence="7" key="1">
    <citation type="submission" date="2022-10" db="EMBL/GenBank/DDBJ databases">
        <authorList>
            <person name="Botero Cardona J."/>
        </authorList>
    </citation>
    <scope>NUCLEOTIDE SEQUENCE</scope>
    <source>
        <strain evidence="7">R-83534</strain>
    </source>
</reference>
<keyword evidence="2 5" id="KW-0862">Zinc</keyword>
<dbReference type="Gene3D" id="3.90.180.10">
    <property type="entry name" value="Medium-chain alcohol dehydrogenases, catalytic domain"/>
    <property type="match status" value="1"/>
</dbReference>
<evidence type="ECO:0000256" key="5">
    <source>
        <dbReference type="RuleBase" id="RU361277"/>
    </source>
</evidence>
<organism evidence="7 8">
    <name type="scientific">Commensalibacter papalotli</name>
    <name type="common">ex Botero et al. 2024</name>
    <dbReference type="NCBI Taxonomy" id="2972766"/>
    <lineage>
        <taxon>Bacteria</taxon>
        <taxon>Pseudomonadati</taxon>
        <taxon>Pseudomonadota</taxon>
        <taxon>Alphaproteobacteria</taxon>
        <taxon>Acetobacterales</taxon>
        <taxon>Acetobacteraceae</taxon>
    </lineage>
</organism>
<dbReference type="PROSITE" id="PS00059">
    <property type="entry name" value="ADH_ZINC"/>
    <property type="match status" value="1"/>
</dbReference>
<dbReference type="InterPro" id="IPR013149">
    <property type="entry name" value="ADH-like_C"/>
</dbReference>
<dbReference type="CDD" id="cd08281">
    <property type="entry name" value="liver_ADH_like1"/>
    <property type="match status" value="1"/>
</dbReference>
<dbReference type="PANTHER" id="PTHR43880">
    <property type="entry name" value="ALCOHOL DEHYDROGENASE"/>
    <property type="match status" value="1"/>
</dbReference>
<dbReference type="InterPro" id="IPR036291">
    <property type="entry name" value="NAD(P)-bd_dom_sf"/>
</dbReference>
<name>A0ABM9HL39_9PROT</name>
<dbReference type="Pfam" id="PF08240">
    <property type="entry name" value="ADH_N"/>
    <property type="match status" value="1"/>
</dbReference>
<dbReference type="SMART" id="SM00829">
    <property type="entry name" value="PKS_ER"/>
    <property type="match status" value="1"/>
</dbReference>
<keyword evidence="1 5" id="KW-0479">Metal-binding</keyword>
<dbReference type="Gene3D" id="3.40.50.720">
    <property type="entry name" value="NAD(P)-binding Rossmann-like Domain"/>
    <property type="match status" value="1"/>
</dbReference>
<dbReference type="InterPro" id="IPR011032">
    <property type="entry name" value="GroES-like_sf"/>
</dbReference>
<comment type="similarity">
    <text evidence="5">Belongs to the zinc-containing alcohol dehydrogenase family.</text>
</comment>
<dbReference type="Pfam" id="PF00107">
    <property type="entry name" value="ADH_zinc_N"/>
    <property type="match status" value="1"/>
</dbReference>
<accession>A0ABM9HL39</accession>
<evidence type="ECO:0000256" key="4">
    <source>
        <dbReference type="ARBA" id="ARBA00023027"/>
    </source>
</evidence>
<dbReference type="InterPro" id="IPR013154">
    <property type="entry name" value="ADH-like_N"/>
</dbReference>
<evidence type="ECO:0000256" key="1">
    <source>
        <dbReference type="ARBA" id="ARBA00022723"/>
    </source>
</evidence>
<evidence type="ECO:0000259" key="6">
    <source>
        <dbReference type="SMART" id="SM00829"/>
    </source>
</evidence>
<keyword evidence="8" id="KW-1185">Reference proteome</keyword>
<keyword evidence="3" id="KW-0560">Oxidoreductase</keyword>